<name>A0ABD3RW16_9STRA</name>
<evidence type="ECO:0000313" key="4">
    <source>
        <dbReference type="EMBL" id="KAL3816385.1"/>
    </source>
</evidence>
<feature type="region of interest" description="Disordered" evidence="3">
    <location>
        <begin position="347"/>
        <end position="366"/>
    </location>
</feature>
<dbReference type="GO" id="GO:0006281">
    <property type="term" value="P:DNA repair"/>
    <property type="evidence" value="ECO:0007669"/>
    <property type="project" value="UniProtKB-ARBA"/>
</dbReference>
<gene>
    <name evidence="4" type="ORF">ACHAXA_008355</name>
</gene>
<dbReference type="GO" id="GO:0005634">
    <property type="term" value="C:nucleus"/>
    <property type="evidence" value="ECO:0007669"/>
    <property type="project" value="UniProtKB-SubCell"/>
</dbReference>
<dbReference type="Proteomes" id="UP001530377">
    <property type="component" value="Unassembled WGS sequence"/>
</dbReference>
<keyword evidence="2" id="KW-0539">Nucleus</keyword>
<dbReference type="PANTHER" id="PTHR46457">
    <property type="entry name" value="DNA REPAIR PROTEIN RAD51 HOMOLOG 4"/>
    <property type="match status" value="1"/>
</dbReference>
<proteinExistence type="predicted"/>
<dbReference type="EMBL" id="JALLPB020000151">
    <property type="protein sequence ID" value="KAL3816385.1"/>
    <property type="molecule type" value="Genomic_DNA"/>
</dbReference>
<reference evidence="4 5" key="1">
    <citation type="submission" date="2024-10" db="EMBL/GenBank/DDBJ databases">
        <title>Updated reference genomes for cyclostephanoid diatoms.</title>
        <authorList>
            <person name="Roberts W.R."/>
            <person name="Alverson A.J."/>
        </authorList>
    </citation>
    <scope>NUCLEOTIDE SEQUENCE [LARGE SCALE GENOMIC DNA]</scope>
    <source>
        <strain evidence="4 5">AJA228-03</strain>
    </source>
</reference>
<organism evidence="4 5">
    <name type="scientific">Cyclostephanos tholiformis</name>
    <dbReference type="NCBI Taxonomy" id="382380"/>
    <lineage>
        <taxon>Eukaryota</taxon>
        <taxon>Sar</taxon>
        <taxon>Stramenopiles</taxon>
        <taxon>Ochrophyta</taxon>
        <taxon>Bacillariophyta</taxon>
        <taxon>Coscinodiscophyceae</taxon>
        <taxon>Thalassiosirophycidae</taxon>
        <taxon>Stephanodiscales</taxon>
        <taxon>Stephanodiscaceae</taxon>
        <taxon>Cyclostephanos</taxon>
    </lineage>
</organism>
<evidence type="ECO:0000256" key="2">
    <source>
        <dbReference type="ARBA" id="ARBA00023242"/>
    </source>
</evidence>
<dbReference type="SUPFAM" id="SSF52540">
    <property type="entry name" value="P-loop containing nucleoside triphosphate hydrolases"/>
    <property type="match status" value="1"/>
</dbReference>
<evidence type="ECO:0000256" key="1">
    <source>
        <dbReference type="ARBA" id="ARBA00004123"/>
    </source>
</evidence>
<dbReference type="PANTHER" id="PTHR46457:SF1">
    <property type="entry name" value="DNA REPAIR PROTEIN RAD51 HOMOLOG 4"/>
    <property type="match status" value="1"/>
</dbReference>
<feature type="compositionally biased region" description="Low complexity" evidence="3">
    <location>
        <begin position="67"/>
        <end position="85"/>
    </location>
</feature>
<evidence type="ECO:0000313" key="5">
    <source>
        <dbReference type="Proteomes" id="UP001530377"/>
    </source>
</evidence>
<comment type="subcellular location">
    <subcellularLocation>
        <location evidence="1">Nucleus</location>
    </subcellularLocation>
</comment>
<comment type="caution">
    <text evidence="4">The sequence shown here is derived from an EMBL/GenBank/DDBJ whole genome shotgun (WGS) entry which is preliminary data.</text>
</comment>
<evidence type="ECO:0000256" key="3">
    <source>
        <dbReference type="SAM" id="MobiDB-lite"/>
    </source>
</evidence>
<feature type="compositionally biased region" description="Basic and acidic residues" evidence="3">
    <location>
        <begin position="12"/>
        <end position="22"/>
    </location>
</feature>
<feature type="compositionally biased region" description="Low complexity" evidence="3">
    <location>
        <begin position="30"/>
        <end position="39"/>
    </location>
</feature>
<dbReference type="AlphaFoldDB" id="A0ABD3RW16"/>
<dbReference type="Gene3D" id="3.40.50.300">
    <property type="entry name" value="P-loop containing nucleotide triphosphate hydrolases"/>
    <property type="match status" value="1"/>
</dbReference>
<accession>A0ABD3RW16</accession>
<dbReference type="InterPro" id="IPR027417">
    <property type="entry name" value="P-loop_NTPase"/>
</dbReference>
<keyword evidence="5" id="KW-1185">Reference proteome</keyword>
<dbReference type="InterPro" id="IPR051988">
    <property type="entry name" value="HRR_RAD51_Paralog"/>
</dbReference>
<protein>
    <submittedName>
        <fullName evidence="4">Uncharacterized protein</fullName>
    </submittedName>
</protein>
<sequence length="609" mass="65752">MPSLRQLNIHPGMRERLTSRRDERRKRPRSSLSSSSSSLRGKDRVSFSPPSDDDDDDAPPPPPSSPFAPVRTPSALLSRDPSRLSSSIGVSLNDVWDVRAVVASRIICDPHGGHGRHADEVIEEVKRFCVEGEEVEEEEKDGGGVEARATGVDRGSMGRRPMAIMDGAVTALDACARARALKDIVDRRYAADHHDSAGCGGGRWCSMKRLDCIRTGSNHLDGLLAPDDAYNSFDDGWGMPRPYKLPSSSHCYGGSSFEDDERCYVASDNPSSSNLGCRGVPFGMVTEFSGPPSSGKTQLAVCIAAHAVIENGLRVFYISGGGCGRKALSRRLYAMFVELARRSSSSTAIDDDDPTAAAAMRGGDGVHSNRTKVEEVQTILNKAMDRVDVAYVRDAHSLLATLARIDHDEEARRRVVDAENAAEGEENNGTLLVIDSVSGCLGHHLSSDAGVALVSQVALALRHMARTHDGRLLKVGAVTGAFRPRRFAVVLTNGSVAKRSLESEVTGSSSTKSLVGGGQSQNKPAMGRYWHASDVGIWLETDESSARYDRPINFHDNSRVIGLSFAEYKAVHATLQNHYGKSCKGIFDGKRFSKSFAEFRIHSGGIADV</sequence>
<feature type="region of interest" description="Disordered" evidence="3">
    <location>
        <begin position="1"/>
        <end position="85"/>
    </location>
</feature>